<comment type="catalytic activity">
    <reaction evidence="1 5 6">
        <text>[protein]-peptidylproline (omega=180) = [protein]-peptidylproline (omega=0)</text>
        <dbReference type="Rhea" id="RHEA:16237"/>
        <dbReference type="Rhea" id="RHEA-COMP:10747"/>
        <dbReference type="Rhea" id="RHEA-COMP:10748"/>
        <dbReference type="ChEBI" id="CHEBI:83833"/>
        <dbReference type="ChEBI" id="CHEBI:83834"/>
        <dbReference type="EC" id="5.2.1.8"/>
    </reaction>
</comment>
<dbReference type="InterPro" id="IPR036944">
    <property type="entry name" value="PPIase_FKBP_N_sf"/>
</dbReference>
<evidence type="ECO:0000256" key="5">
    <source>
        <dbReference type="PROSITE-ProRule" id="PRU00277"/>
    </source>
</evidence>
<protein>
    <recommendedName>
        <fullName evidence="6">Peptidyl-prolyl cis-trans isomerase</fullName>
        <ecNumber evidence="6">5.2.1.8</ecNumber>
    </recommendedName>
</protein>
<feature type="domain" description="PPIase FKBP-type" evidence="8">
    <location>
        <begin position="131"/>
        <end position="216"/>
    </location>
</feature>
<dbReference type="GO" id="GO:0006457">
    <property type="term" value="P:protein folding"/>
    <property type="evidence" value="ECO:0007669"/>
    <property type="project" value="InterPro"/>
</dbReference>
<reference evidence="9 10" key="1">
    <citation type="submission" date="2019-10" db="EMBL/GenBank/DDBJ databases">
        <authorList>
            <person name="Dong K."/>
        </authorList>
    </citation>
    <scope>NUCLEOTIDE SEQUENCE [LARGE SCALE GENOMIC DNA]</scope>
    <source>
        <strain evidence="10">dk4302</strain>
    </source>
</reference>
<name>A0A5Q0Q9U3_9SPHI</name>
<dbReference type="PROSITE" id="PS50059">
    <property type="entry name" value="FKBP_PPIASE"/>
    <property type="match status" value="1"/>
</dbReference>
<evidence type="ECO:0000256" key="2">
    <source>
        <dbReference type="ARBA" id="ARBA00006577"/>
    </source>
</evidence>
<dbReference type="RefSeq" id="WP_153510827.1">
    <property type="nucleotide sequence ID" value="NZ_CP045652.1"/>
</dbReference>
<proteinExistence type="inferred from homology"/>
<dbReference type="Pfam" id="PF00254">
    <property type="entry name" value="FKBP_C"/>
    <property type="match status" value="1"/>
</dbReference>
<feature type="chain" id="PRO_5025009926" description="Peptidyl-prolyl cis-trans isomerase" evidence="7">
    <location>
        <begin position="19"/>
        <end position="224"/>
    </location>
</feature>
<keyword evidence="3 5" id="KW-0697">Rotamase</keyword>
<evidence type="ECO:0000256" key="6">
    <source>
        <dbReference type="RuleBase" id="RU003915"/>
    </source>
</evidence>
<dbReference type="Gene3D" id="1.10.287.460">
    <property type="entry name" value="Peptidyl-prolyl cis-trans isomerase, FKBP-type, N-terminal domain"/>
    <property type="match status" value="1"/>
</dbReference>
<evidence type="ECO:0000256" key="7">
    <source>
        <dbReference type="SAM" id="SignalP"/>
    </source>
</evidence>
<keyword evidence="4 5" id="KW-0413">Isomerase</keyword>
<organism evidence="9 10">
    <name type="scientific">Sphingobacterium zhuxiongii</name>
    <dbReference type="NCBI Taxonomy" id="2662364"/>
    <lineage>
        <taxon>Bacteria</taxon>
        <taxon>Pseudomonadati</taxon>
        <taxon>Bacteroidota</taxon>
        <taxon>Sphingobacteriia</taxon>
        <taxon>Sphingobacteriales</taxon>
        <taxon>Sphingobacteriaceae</taxon>
        <taxon>Sphingobacterium</taxon>
    </lineage>
</organism>
<dbReference type="EC" id="5.2.1.8" evidence="6"/>
<evidence type="ECO:0000256" key="3">
    <source>
        <dbReference type="ARBA" id="ARBA00023110"/>
    </source>
</evidence>
<dbReference type="InterPro" id="IPR000774">
    <property type="entry name" value="PPIase_FKBP_N"/>
</dbReference>
<sequence>MKYIFGLLSIFFALNTSAQSLKTANDSLTYALGQDLGKHLKRLDFPVNQAVLMKSIKQALDGKGQKFSESQVNDIIQTGLTRLGEEKISKTKAKSQAVLDENKKKAGVIVTKEGLQYEVLQEGTGLHPKLQDEVVVHYKGMLADGTVFDSSYDRNEPLTVGVDRVIDGWRIGIPTMKVGGKTRFVIPHDLGYGARESGPIPAFSTLIFEVELLKILSDEPHESI</sequence>
<accession>A0A5Q0Q9U3</accession>
<evidence type="ECO:0000256" key="1">
    <source>
        <dbReference type="ARBA" id="ARBA00000971"/>
    </source>
</evidence>
<dbReference type="SUPFAM" id="SSF54534">
    <property type="entry name" value="FKBP-like"/>
    <property type="match status" value="1"/>
</dbReference>
<dbReference type="GO" id="GO:0003755">
    <property type="term" value="F:peptidyl-prolyl cis-trans isomerase activity"/>
    <property type="evidence" value="ECO:0007669"/>
    <property type="project" value="UniProtKB-UniRule"/>
</dbReference>
<evidence type="ECO:0000313" key="9">
    <source>
        <dbReference type="EMBL" id="QGA26206.1"/>
    </source>
</evidence>
<dbReference type="InterPro" id="IPR046357">
    <property type="entry name" value="PPIase_dom_sf"/>
</dbReference>
<dbReference type="InterPro" id="IPR001179">
    <property type="entry name" value="PPIase_FKBP_dom"/>
</dbReference>
<dbReference type="Gene3D" id="3.10.50.40">
    <property type="match status" value="1"/>
</dbReference>
<evidence type="ECO:0000313" key="10">
    <source>
        <dbReference type="Proteomes" id="UP000326921"/>
    </source>
</evidence>
<dbReference type="Proteomes" id="UP000326921">
    <property type="component" value="Chromosome"/>
</dbReference>
<evidence type="ECO:0000259" key="8">
    <source>
        <dbReference type="PROSITE" id="PS50059"/>
    </source>
</evidence>
<dbReference type="FunFam" id="3.10.50.40:FF:000006">
    <property type="entry name" value="Peptidyl-prolyl cis-trans isomerase"/>
    <property type="match status" value="1"/>
</dbReference>
<keyword evidence="7" id="KW-0732">Signal</keyword>
<dbReference type="Pfam" id="PF01346">
    <property type="entry name" value="FKBP_N"/>
    <property type="match status" value="1"/>
</dbReference>
<dbReference type="EMBL" id="CP045652">
    <property type="protein sequence ID" value="QGA26206.1"/>
    <property type="molecule type" value="Genomic_DNA"/>
</dbReference>
<gene>
    <name evidence="9" type="ORF">GFH32_07655</name>
</gene>
<evidence type="ECO:0000256" key="4">
    <source>
        <dbReference type="ARBA" id="ARBA00023235"/>
    </source>
</evidence>
<dbReference type="PANTHER" id="PTHR43811">
    <property type="entry name" value="FKBP-TYPE PEPTIDYL-PROLYL CIS-TRANS ISOMERASE FKPA"/>
    <property type="match status" value="1"/>
</dbReference>
<feature type="signal peptide" evidence="7">
    <location>
        <begin position="1"/>
        <end position="18"/>
    </location>
</feature>
<dbReference type="KEGG" id="sphe:GFH32_07655"/>
<comment type="similarity">
    <text evidence="2 6">Belongs to the FKBP-type PPIase family.</text>
</comment>
<dbReference type="PANTHER" id="PTHR43811:SF19">
    <property type="entry name" value="39 KDA FK506-BINDING NUCLEAR PROTEIN"/>
    <property type="match status" value="1"/>
</dbReference>
<keyword evidence="10" id="KW-1185">Reference proteome</keyword>
<dbReference type="AlphaFoldDB" id="A0A5Q0Q9U3"/>